<comment type="caution">
    <text evidence="2">The sequence shown here is derived from an EMBL/GenBank/DDBJ whole genome shotgun (WGS) entry which is preliminary data.</text>
</comment>
<reference evidence="2" key="1">
    <citation type="journal article" date="2014" name="Front. Microbiol.">
        <title>High frequency of phylogenetically diverse reductive dehalogenase-homologous genes in deep subseafloor sedimentary metagenomes.</title>
        <authorList>
            <person name="Kawai M."/>
            <person name="Futagami T."/>
            <person name="Toyoda A."/>
            <person name="Takaki Y."/>
            <person name="Nishi S."/>
            <person name="Hori S."/>
            <person name="Arai W."/>
            <person name="Tsubouchi T."/>
            <person name="Morono Y."/>
            <person name="Uchiyama I."/>
            <person name="Ito T."/>
            <person name="Fujiyama A."/>
            <person name="Inagaki F."/>
            <person name="Takami H."/>
        </authorList>
    </citation>
    <scope>NUCLEOTIDE SEQUENCE</scope>
    <source>
        <strain evidence="2">Expedition CK06-06</strain>
    </source>
</reference>
<evidence type="ECO:0000313" key="2">
    <source>
        <dbReference type="EMBL" id="GAI98594.1"/>
    </source>
</evidence>
<protein>
    <recommendedName>
        <fullName evidence="3">Stage II sporulation protein M</fullName>
    </recommendedName>
</protein>
<dbReference type="InterPro" id="IPR002798">
    <property type="entry name" value="SpoIIM-like"/>
</dbReference>
<feature type="non-terminal residue" evidence="2">
    <location>
        <position position="95"/>
    </location>
</feature>
<feature type="transmembrane region" description="Helical" evidence="1">
    <location>
        <begin position="40"/>
        <end position="60"/>
    </location>
</feature>
<evidence type="ECO:0000256" key="1">
    <source>
        <dbReference type="SAM" id="Phobius"/>
    </source>
</evidence>
<dbReference type="EMBL" id="BARW01023688">
    <property type="protein sequence ID" value="GAI98594.1"/>
    <property type="molecule type" value="Genomic_DNA"/>
</dbReference>
<keyword evidence="1" id="KW-1133">Transmembrane helix</keyword>
<feature type="transmembrane region" description="Helical" evidence="1">
    <location>
        <begin position="76"/>
        <end position="94"/>
    </location>
</feature>
<name>X1V1V2_9ZZZZ</name>
<evidence type="ECO:0008006" key="3">
    <source>
        <dbReference type="Google" id="ProtNLM"/>
    </source>
</evidence>
<dbReference type="Pfam" id="PF01944">
    <property type="entry name" value="SpoIIM"/>
    <property type="match status" value="1"/>
</dbReference>
<keyword evidence="1" id="KW-0472">Membrane</keyword>
<accession>X1V1V2</accession>
<gene>
    <name evidence="2" type="ORF">S12H4_39230</name>
</gene>
<proteinExistence type="predicted"/>
<sequence length="95" mass="10342">MEMRASNITLAFISAAVIQEESLGFVLAGLLPHGIFELPAFILGEAAALSFGAMAILALFKKERRNLLLPSLKQNLRYLMVALVLLVPAAIIEIY</sequence>
<organism evidence="2">
    <name type="scientific">marine sediment metagenome</name>
    <dbReference type="NCBI Taxonomy" id="412755"/>
    <lineage>
        <taxon>unclassified sequences</taxon>
        <taxon>metagenomes</taxon>
        <taxon>ecological metagenomes</taxon>
    </lineage>
</organism>
<keyword evidence="1" id="KW-0812">Transmembrane</keyword>
<dbReference type="AlphaFoldDB" id="X1V1V2"/>